<dbReference type="InterPro" id="IPR029058">
    <property type="entry name" value="AB_hydrolase_fold"/>
</dbReference>
<dbReference type="Proteomes" id="UP001501319">
    <property type="component" value="Unassembled WGS sequence"/>
</dbReference>
<dbReference type="InterPro" id="IPR002018">
    <property type="entry name" value="CarbesteraseB"/>
</dbReference>
<comment type="similarity">
    <text evidence="1 3">Belongs to the type-B carboxylesterase/lipase family.</text>
</comment>
<accession>A0ABN2FN68</accession>
<dbReference type="PANTHER" id="PTHR11559">
    <property type="entry name" value="CARBOXYLESTERASE"/>
    <property type="match status" value="1"/>
</dbReference>
<dbReference type="InterPro" id="IPR019826">
    <property type="entry name" value="Carboxylesterase_B_AS"/>
</dbReference>
<evidence type="ECO:0000256" key="1">
    <source>
        <dbReference type="ARBA" id="ARBA00005964"/>
    </source>
</evidence>
<name>A0ABN2FN68_9ACTN</name>
<evidence type="ECO:0000313" key="6">
    <source>
        <dbReference type="EMBL" id="GAA1654691.1"/>
    </source>
</evidence>
<comment type="caution">
    <text evidence="6">The sequence shown here is derived from an EMBL/GenBank/DDBJ whole genome shotgun (WGS) entry which is preliminary data.</text>
</comment>
<evidence type="ECO:0000256" key="4">
    <source>
        <dbReference type="SAM" id="MobiDB-lite"/>
    </source>
</evidence>
<proteinExistence type="inferred from homology"/>
<dbReference type="EMBL" id="BAAANE010000009">
    <property type="protein sequence ID" value="GAA1654691.1"/>
    <property type="molecule type" value="Genomic_DNA"/>
</dbReference>
<feature type="domain" description="Carboxylesterase type B" evidence="5">
    <location>
        <begin position="2"/>
        <end position="440"/>
    </location>
</feature>
<evidence type="ECO:0000259" key="5">
    <source>
        <dbReference type="Pfam" id="PF00135"/>
    </source>
</evidence>
<keyword evidence="2 3" id="KW-0378">Hydrolase</keyword>
<reference evidence="6 7" key="1">
    <citation type="journal article" date="2019" name="Int. J. Syst. Evol. Microbiol.">
        <title>The Global Catalogue of Microorganisms (GCM) 10K type strain sequencing project: providing services to taxonomists for standard genome sequencing and annotation.</title>
        <authorList>
            <consortium name="The Broad Institute Genomics Platform"/>
            <consortium name="The Broad Institute Genome Sequencing Center for Infectious Disease"/>
            <person name="Wu L."/>
            <person name="Ma J."/>
        </authorList>
    </citation>
    <scope>NUCLEOTIDE SEQUENCE [LARGE SCALE GENOMIC DNA]</scope>
    <source>
        <strain evidence="6 7">JCM 14306</strain>
    </source>
</reference>
<evidence type="ECO:0000256" key="3">
    <source>
        <dbReference type="RuleBase" id="RU361235"/>
    </source>
</evidence>
<protein>
    <recommendedName>
        <fullName evidence="3">Carboxylic ester hydrolase</fullName>
        <ecNumber evidence="3">3.1.1.-</ecNumber>
    </recommendedName>
</protein>
<sequence>MYAAPAPAPSWDGVREATELGTTAAQPPYEPPFDQLLLNPIDLGPGFLNLNVWTPDAAGSGLPVMVWLHGGAFRNGSNASPVYDGTAFARDGVVLVSANYRLGVQGFGVVEGAPSNRGLLDQLAALTWVQENIAAFGGDPSRVTVFGQSAGGMSVATLMSMPAAKGLFQRAIVQSGSAEAVALASDAALVVAEVAKRLDVPVSAEALGAVATHDLLAAQRAVALELRQNPDPVRWGPSMIRGGGGIMPFFPVIDGELIHERPLDALAAGAARDVELLTGTTTEEFRLFTVPTGVAAAITPEALPLLVARAGLDPAAAGPYAANRPGQSPGEILTALTGDAFFTLPTIRLAEAQLAAGAAAYMYEFSWRSPVPGLGACHALELPFVFDTLTPSPLSGPEPPQELADRMHAAWVSFATTGSPGWSQYDTSSRPVMTFDHPDSRQLQNPHGDELALLGLDTGH</sequence>
<dbReference type="SUPFAM" id="SSF53474">
    <property type="entry name" value="alpha/beta-Hydrolases"/>
    <property type="match status" value="1"/>
</dbReference>
<organism evidence="6 7">
    <name type="scientific">Kribbella alba</name>
    <dbReference type="NCBI Taxonomy" id="190197"/>
    <lineage>
        <taxon>Bacteria</taxon>
        <taxon>Bacillati</taxon>
        <taxon>Actinomycetota</taxon>
        <taxon>Actinomycetes</taxon>
        <taxon>Propionibacteriales</taxon>
        <taxon>Kribbellaceae</taxon>
        <taxon>Kribbella</taxon>
    </lineage>
</organism>
<gene>
    <name evidence="6" type="ORF">GCM10009744_53800</name>
</gene>
<keyword evidence="7" id="KW-1185">Reference proteome</keyword>
<dbReference type="Pfam" id="PF00135">
    <property type="entry name" value="COesterase"/>
    <property type="match status" value="1"/>
</dbReference>
<evidence type="ECO:0000313" key="7">
    <source>
        <dbReference type="Proteomes" id="UP001501319"/>
    </source>
</evidence>
<dbReference type="PROSITE" id="PS00122">
    <property type="entry name" value="CARBOXYLESTERASE_B_1"/>
    <property type="match status" value="1"/>
</dbReference>
<dbReference type="Gene3D" id="3.40.50.1820">
    <property type="entry name" value="alpha/beta hydrolase"/>
    <property type="match status" value="1"/>
</dbReference>
<evidence type="ECO:0000256" key="2">
    <source>
        <dbReference type="ARBA" id="ARBA00022801"/>
    </source>
</evidence>
<dbReference type="EC" id="3.1.1.-" evidence="3"/>
<feature type="region of interest" description="Disordered" evidence="4">
    <location>
        <begin position="437"/>
        <end position="460"/>
    </location>
</feature>
<dbReference type="InterPro" id="IPR050309">
    <property type="entry name" value="Type-B_Carboxylest/Lipase"/>
</dbReference>